<dbReference type="AlphaFoldDB" id="A0A9W6B2B0"/>
<keyword evidence="5 18" id="KW-0121">Carboxypeptidase</keyword>
<dbReference type="Gene3D" id="3.40.710.10">
    <property type="entry name" value="DD-peptidase/beta-lactamase superfamily"/>
    <property type="match status" value="1"/>
</dbReference>
<keyword evidence="11" id="KW-0961">Cell wall biogenesis/degradation</keyword>
<feature type="domain" description="Peptidase S11 D-Ala-D-Ala carboxypeptidase A C-terminal" evidence="17">
    <location>
        <begin position="315"/>
        <end position="418"/>
    </location>
</feature>
<evidence type="ECO:0000256" key="13">
    <source>
        <dbReference type="PIRSR" id="PIRSR618044-1"/>
    </source>
</evidence>
<evidence type="ECO:0000256" key="9">
    <source>
        <dbReference type="ARBA" id="ARBA00022960"/>
    </source>
</evidence>
<dbReference type="PANTHER" id="PTHR21581:SF11">
    <property type="entry name" value="D-ALANYL-D-ALANINE CARBOXYPEPTIDASE DACA"/>
    <property type="match status" value="1"/>
</dbReference>
<evidence type="ECO:0000256" key="11">
    <source>
        <dbReference type="ARBA" id="ARBA00023316"/>
    </source>
</evidence>
<keyword evidence="7 16" id="KW-0732">Signal</keyword>
<dbReference type="GO" id="GO:0009002">
    <property type="term" value="F:serine-type D-Ala-D-Ala carboxypeptidase activity"/>
    <property type="evidence" value="ECO:0007669"/>
    <property type="project" value="UniProtKB-EC"/>
</dbReference>
<evidence type="ECO:0000313" key="19">
    <source>
        <dbReference type="Proteomes" id="UP001144204"/>
    </source>
</evidence>
<gene>
    <name evidence="18" type="primary">vanY</name>
    <name evidence="18" type="ORF">WR164_12300</name>
</gene>
<dbReference type="GO" id="GO:0006508">
    <property type="term" value="P:proteolysis"/>
    <property type="evidence" value="ECO:0007669"/>
    <property type="project" value="UniProtKB-KW"/>
</dbReference>
<dbReference type="EMBL" id="BRPL01000002">
    <property type="protein sequence ID" value="GLB47251.1"/>
    <property type="molecule type" value="Genomic_DNA"/>
</dbReference>
<feature type="signal peptide" evidence="16">
    <location>
        <begin position="1"/>
        <end position="27"/>
    </location>
</feature>
<keyword evidence="9" id="KW-0133">Cell shape</keyword>
<feature type="active site" description="Proton acceptor" evidence="13">
    <location>
        <position position="78"/>
    </location>
</feature>
<comment type="similarity">
    <text evidence="3 15">Belongs to the peptidase S11 family.</text>
</comment>
<feature type="active site" evidence="13">
    <location>
        <position position="139"/>
    </location>
</feature>
<dbReference type="InterPro" id="IPR012907">
    <property type="entry name" value="Peptidase_S11_C"/>
</dbReference>
<dbReference type="InterPro" id="IPR012338">
    <property type="entry name" value="Beta-lactam/transpept-like"/>
</dbReference>
<dbReference type="GO" id="GO:0009252">
    <property type="term" value="P:peptidoglycan biosynthetic process"/>
    <property type="evidence" value="ECO:0007669"/>
    <property type="project" value="UniProtKB-KW"/>
</dbReference>
<feature type="chain" id="PRO_5040750120" description="serine-type D-Ala-D-Ala carboxypeptidase" evidence="16">
    <location>
        <begin position="28"/>
        <end position="433"/>
    </location>
</feature>
<name>A0A9W6B2B0_9LACO</name>
<evidence type="ECO:0000256" key="16">
    <source>
        <dbReference type="SAM" id="SignalP"/>
    </source>
</evidence>
<dbReference type="PRINTS" id="PR00725">
    <property type="entry name" value="DADACBPTASE1"/>
</dbReference>
<keyword evidence="6" id="KW-0645">Protease</keyword>
<comment type="function">
    <text evidence="1">Removes C-terminal D-alanyl residues from sugar-peptide cell wall precursors.</text>
</comment>
<reference evidence="18" key="1">
    <citation type="submission" date="2022-07" db="EMBL/GenBank/DDBJ databases">
        <authorList>
            <person name="Kouya T."/>
            <person name="Ishiyama Y."/>
        </authorList>
    </citation>
    <scope>NUCLEOTIDE SEQUENCE</scope>
    <source>
        <strain evidence="18">WR16-4</strain>
    </source>
</reference>
<feature type="active site" description="Acyl-ester intermediate" evidence="13">
    <location>
        <position position="75"/>
    </location>
</feature>
<dbReference type="Pfam" id="PF00768">
    <property type="entry name" value="Peptidase_S11"/>
    <property type="match status" value="1"/>
</dbReference>
<evidence type="ECO:0000256" key="10">
    <source>
        <dbReference type="ARBA" id="ARBA00022984"/>
    </source>
</evidence>
<sequence>MKSLVKRLGLVVVSLTMVLVIPLSALADVNGSGLNQAQNQEMQPNINAKSGITIDAKTGQILYGKNIHQALPIASMTKLLTIYIVLQKINAGQLRWSQDIKITPALARFSSARDYVNVPLKVGGKYSVYDLYRAAIVGSANDAALALAKEVAGTPQKFVGLMRKQAKALGIRDAKLYNACGLTNGELGSLGESNVNSNSENELSASDMAIIAKKLLSKYPYILKTTSISKLYYDNTNLNSGDLMLPHNKAYQKNMPMDGLKTGTSDATGGAFTGTMKKNGRRIITVILHAPNAYMYDPARFTETKKMVNYVYSHYRYLKYTEHTQLPVKSVGVSGGDQDRLNVKPSGIRQYWIPKNSSVDSRLVINRGLKSGNGVNAPINAGQKIGKMQFLSNRVPLKFVDQSEMNNLPMVASKSVSKIGFWAGLWRSITNLF</sequence>
<reference evidence="18" key="2">
    <citation type="journal article" date="2023" name="PLoS ONE">
        <title>Philodulcilactobacillus myokoensis gen. nov., sp. nov., a fructophilic, acidophilic, and agar-phobic lactic acid bacterium isolated from fermented vegetable extracts.</title>
        <authorList>
            <person name="Kouya T."/>
            <person name="Ishiyama Y."/>
            <person name="Ohashi S."/>
            <person name="Kumakubo R."/>
            <person name="Yamazaki T."/>
            <person name="Otaki T."/>
        </authorList>
    </citation>
    <scope>NUCLEOTIDE SEQUENCE</scope>
    <source>
        <strain evidence="18">WR16-4</strain>
    </source>
</reference>
<protein>
    <recommendedName>
        <fullName evidence="4">serine-type D-Ala-D-Ala carboxypeptidase</fullName>
        <ecNumber evidence="4">3.4.16.4</ecNumber>
    </recommendedName>
</protein>
<evidence type="ECO:0000256" key="8">
    <source>
        <dbReference type="ARBA" id="ARBA00022801"/>
    </source>
</evidence>
<keyword evidence="10" id="KW-0573">Peptidoglycan synthesis</keyword>
<dbReference type="PANTHER" id="PTHR21581">
    <property type="entry name" value="D-ALANYL-D-ALANINE CARBOXYPEPTIDASE"/>
    <property type="match status" value="1"/>
</dbReference>
<evidence type="ECO:0000256" key="14">
    <source>
        <dbReference type="PIRSR" id="PIRSR618044-2"/>
    </source>
</evidence>
<dbReference type="SUPFAM" id="SSF56601">
    <property type="entry name" value="beta-lactamase/transpeptidase-like"/>
    <property type="match status" value="1"/>
</dbReference>
<evidence type="ECO:0000256" key="1">
    <source>
        <dbReference type="ARBA" id="ARBA00003217"/>
    </source>
</evidence>
<dbReference type="GO" id="GO:0071555">
    <property type="term" value="P:cell wall organization"/>
    <property type="evidence" value="ECO:0007669"/>
    <property type="project" value="UniProtKB-KW"/>
</dbReference>
<evidence type="ECO:0000256" key="6">
    <source>
        <dbReference type="ARBA" id="ARBA00022670"/>
    </source>
</evidence>
<dbReference type="InterPro" id="IPR015956">
    <property type="entry name" value="Peniciliin-bd_prot_C_sf"/>
</dbReference>
<dbReference type="SUPFAM" id="SSF69189">
    <property type="entry name" value="Penicillin-binding protein associated domain"/>
    <property type="match status" value="1"/>
</dbReference>
<keyword evidence="19" id="KW-1185">Reference proteome</keyword>
<evidence type="ECO:0000256" key="4">
    <source>
        <dbReference type="ARBA" id="ARBA00012448"/>
    </source>
</evidence>
<comment type="caution">
    <text evidence="18">The sequence shown here is derived from an EMBL/GenBank/DDBJ whole genome shotgun (WGS) entry which is preliminary data.</text>
</comment>
<dbReference type="SMART" id="SM00936">
    <property type="entry name" value="PBP5_C"/>
    <property type="match status" value="1"/>
</dbReference>
<comment type="pathway">
    <text evidence="2">Cell wall biogenesis; peptidoglycan biosynthesis.</text>
</comment>
<evidence type="ECO:0000313" key="18">
    <source>
        <dbReference type="EMBL" id="GLB47251.1"/>
    </source>
</evidence>
<evidence type="ECO:0000256" key="12">
    <source>
        <dbReference type="ARBA" id="ARBA00034000"/>
    </source>
</evidence>
<accession>A0A9W6B2B0</accession>
<dbReference type="InterPro" id="IPR018044">
    <property type="entry name" value="Peptidase_S11"/>
</dbReference>
<dbReference type="InterPro" id="IPR037167">
    <property type="entry name" value="Peptidase_S11_C_sf"/>
</dbReference>
<evidence type="ECO:0000259" key="17">
    <source>
        <dbReference type="SMART" id="SM00936"/>
    </source>
</evidence>
<evidence type="ECO:0000256" key="2">
    <source>
        <dbReference type="ARBA" id="ARBA00004752"/>
    </source>
</evidence>
<evidence type="ECO:0000256" key="5">
    <source>
        <dbReference type="ARBA" id="ARBA00022645"/>
    </source>
</evidence>
<keyword evidence="8" id="KW-0378">Hydrolase</keyword>
<feature type="binding site" evidence="14">
    <location>
        <position position="261"/>
    </location>
    <ligand>
        <name>substrate</name>
    </ligand>
</feature>
<dbReference type="Proteomes" id="UP001144204">
    <property type="component" value="Unassembled WGS sequence"/>
</dbReference>
<evidence type="ECO:0000256" key="7">
    <source>
        <dbReference type="ARBA" id="ARBA00022729"/>
    </source>
</evidence>
<dbReference type="RefSeq" id="WP_286136708.1">
    <property type="nucleotide sequence ID" value="NZ_BRPL01000002.1"/>
</dbReference>
<proteinExistence type="inferred from homology"/>
<evidence type="ECO:0000256" key="15">
    <source>
        <dbReference type="RuleBase" id="RU004016"/>
    </source>
</evidence>
<comment type="catalytic activity">
    <reaction evidence="12">
        <text>Preferential cleavage: (Ac)2-L-Lys-D-Ala-|-D-Ala. Also transpeptidation of peptidyl-alanyl moieties that are N-acyl substituents of D-alanine.</text>
        <dbReference type="EC" id="3.4.16.4"/>
    </reaction>
</comment>
<dbReference type="EC" id="3.4.16.4" evidence="4"/>
<dbReference type="InterPro" id="IPR001967">
    <property type="entry name" value="Peptidase_S11_N"/>
</dbReference>
<dbReference type="Gene3D" id="2.60.410.10">
    <property type="entry name" value="D-Ala-D-Ala carboxypeptidase, C-terminal domain"/>
    <property type="match status" value="1"/>
</dbReference>
<organism evidence="18 19">
    <name type="scientific">Philodulcilactobacillus myokoensis</name>
    <dbReference type="NCBI Taxonomy" id="2929573"/>
    <lineage>
        <taxon>Bacteria</taxon>
        <taxon>Bacillati</taxon>
        <taxon>Bacillota</taxon>
        <taxon>Bacilli</taxon>
        <taxon>Lactobacillales</taxon>
        <taxon>Lactobacillaceae</taxon>
        <taxon>Philodulcilactobacillus</taxon>
    </lineage>
</organism>
<evidence type="ECO:0000256" key="3">
    <source>
        <dbReference type="ARBA" id="ARBA00007164"/>
    </source>
</evidence>
<dbReference type="GO" id="GO:0008360">
    <property type="term" value="P:regulation of cell shape"/>
    <property type="evidence" value="ECO:0007669"/>
    <property type="project" value="UniProtKB-KW"/>
</dbReference>